<dbReference type="InterPro" id="IPR001107">
    <property type="entry name" value="Band_7"/>
</dbReference>
<dbReference type="GO" id="GO:0031410">
    <property type="term" value="C:cytoplasmic vesicle"/>
    <property type="evidence" value="ECO:0007669"/>
    <property type="project" value="TreeGrafter"/>
</dbReference>
<evidence type="ECO:0000313" key="6">
    <source>
        <dbReference type="EMBL" id="OON16493.1"/>
    </source>
</evidence>
<evidence type="ECO:0000256" key="1">
    <source>
        <dbReference type="ARBA" id="ARBA00004370"/>
    </source>
</evidence>
<dbReference type="SUPFAM" id="SSF117892">
    <property type="entry name" value="Band 7/SPFH domain"/>
    <property type="match status" value="1"/>
</dbReference>
<dbReference type="GO" id="GO:0070528">
    <property type="term" value="P:protein kinase C signaling"/>
    <property type="evidence" value="ECO:0007669"/>
    <property type="project" value="TreeGrafter"/>
</dbReference>
<evidence type="ECO:0000256" key="4">
    <source>
        <dbReference type="RuleBase" id="RU366054"/>
    </source>
</evidence>
<keyword evidence="7" id="KW-1185">Reference proteome</keyword>
<accession>A0A1S8WQH2</accession>
<dbReference type="GO" id="GO:0002090">
    <property type="term" value="P:regulation of receptor internalization"/>
    <property type="evidence" value="ECO:0007669"/>
    <property type="project" value="TreeGrafter"/>
</dbReference>
<gene>
    <name evidence="6" type="ORF">X801_07694</name>
</gene>
<dbReference type="AlphaFoldDB" id="A0A1S8WQH2"/>
<dbReference type="CDD" id="cd03399">
    <property type="entry name" value="SPFH_flotillin"/>
    <property type="match status" value="1"/>
</dbReference>
<proteinExistence type="inferred from homology"/>
<comment type="subcellular location">
    <subcellularLocation>
        <location evidence="1">Membrane</location>
    </subcellularLocation>
</comment>
<evidence type="ECO:0000256" key="3">
    <source>
        <dbReference type="ARBA" id="ARBA00023136"/>
    </source>
</evidence>
<comment type="similarity">
    <text evidence="2 4">Belongs to the band 7/mec-2 family. Flotillin subfamily.</text>
</comment>
<name>A0A1S8WQH2_OPIVI</name>
<feature type="non-terminal residue" evidence="6">
    <location>
        <position position="148"/>
    </location>
</feature>
<dbReference type="GO" id="GO:0016600">
    <property type="term" value="C:flotillin complex"/>
    <property type="evidence" value="ECO:0007669"/>
    <property type="project" value="TreeGrafter"/>
</dbReference>
<dbReference type="InterPro" id="IPR036013">
    <property type="entry name" value="Band_7/SPFH_dom_sf"/>
</dbReference>
<protein>
    <recommendedName>
        <fullName evidence="5">Band 7 domain-containing protein</fullName>
    </recommendedName>
</protein>
<dbReference type="GO" id="GO:1901890">
    <property type="term" value="P:positive regulation of cell junction assembly"/>
    <property type="evidence" value="ECO:0007669"/>
    <property type="project" value="TreeGrafter"/>
</dbReference>
<evidence type="ECO:0000313" key="7">
    <source>
        <dbReference type="Proteomes" id="UP000243686"/>
    </source>
</evidence>
<sequence>MPLNTMTLIIESPRIYTKLGVPITVTGVAQPFANFLRHIFYRPRFVDSGFLSDTIFPSFHKVKVNGANQEMLAAACEQFLGKTVAEIRDIAKETLEGHQRAIMGNMTVEEIYQDRKKFSKAVFEVASSDLVNMGISVVSYTLKDIKDD</sequence>
<feature type="domain" description="Band 7" evidence="5">
    <location>
        <begin position="70"/>
        <end position="146"/>
    </location>
</feature>
<dbReference type="GO" id="GO:0002020">
    <property type="term" value="F:protease binding"/>
    <property type="evidence" value="ECO:0007669"/>
    <property type="project" value="TreeGrafter"/>
</dbReference>
<dbReference type="GO" id="GO:0045807">
    <property type="term" value="P:positive regulation of endocytosis"/>
    <property type="evidence" value="ECO:0007669"/>
    <property type="project" value="TreeGrafter"/>
</dbReference>
<evidence type="ECO:0000256" key="2">
    <source>
        <dbReference type="ARBA" id="ARBA00007161"/>
    </source>
</evidence>
<dbReference type="Gene3D" id="3.30.479.30">
    <property type="entry name" value="Band 7 domain"/>
    <property type="match status" value="1"/>
</dbReference>
<dbReference type="Proteomes" id="UP000243686">
    <property type="component" value="Unassembled WGS sequence"/>
</dbReference>
<evidence type="ECO:0000259" key="5">
    <source>
        <dbReference type="Pfam" id="PF01145"/>
    </source>
</evidence>
<dbReference type="PANTHER" id="PTHR13806:SF46">
    <property type="entry name" value="FLOTILLIN-1-RELATED"/>
    <property type="match status" value="1"/>
</dbReference>
<reference evidence="6 7" key="1">
    <citation type="submission" date="2015-03" db="EMBL/GenBank/DDBJ databases">
        <title>Draft genome of the nematode, Opisthorchis viverrini.</title>
        <authorList>
            <person name="Mitreva M."/>
        </authorList>
    </citation>
    <scope>NUCLEOTIDE SEQUENCE [LARGE SCALE GENOMIC DNA]</scope>
    <source>
        <strain evidence="6">Khon Kaen</strain>
    </source>
</reference>
<dbReference type="EMBL" id="KV897289">
    <property type="protein sequence ID" value="OON16493.1"/>
    <property type="molecule type" value="Genomic_DNA"/>
</dbReference>
<dbReference type="PANTHER" id="PTHR13806">
    <property type="entry name" value="FLOTILLIN-RELATED"/>
    <property type="match status" value="1"/>
</dbReference>
<dbReference type="InterPro" id="IPR027705">
    <property type="entry name" value="Flotillin_fam"/>
</dbReference>
<dbReference type="GO" id="GO:2000049">
    <property type="term" value="P:positive regulation of cell-cell adhesion mediated by cadherin"/>
    <property type="evidence" value="ECO:0007669"/>
    <property type="project" value="TreeGrafter"/>
</dbReference>
<keyword evidence="3" id="KW-0472">Membrane</keyword>
<dbReference type="GO" id="GO:0072659">
    <property type="term" value="P:protein localization to plasma membrane"/>
    <property type="evidence" value="ECO:0007669"/>
    <property type="project" value="TreeGrafter"/>
</dbReference>
<organism evidence="6 7">
    <name type="scientific">Opisthorchis viverrini</name>
    <name type="common">Southeast Asian liver fluke</name>
    <dbReference type="NCBI Taxonomy" id="6198"/>
    <lineage>
        <taxon>Eukaryota</taxon>
        <taxon>Metazoa</taxon>
        <taxon>Spiralia</taxon>
        <taxon>Lophotrochozoa</taxon>
        <taxon>Platyhelminthes</taxon>
        <taxon>Trematoda</taxon>
        <taxon>Digenea</taxon>
        <taxon>Opisthorchiida</taxon>
        <taxon>Opisthorchiata</taxon>
        <taxon>Opisthorchiidae</taxon>
        <taxon>Opisthorchis</taxon>
    </lineage>
</organism>
<dbReference type="Pfam" id="PF01145">
    <property type="entry name" value="Band_7"/>
    <property type="match status" value="1"/>
</dbReference>